<dbReference type="FunFam" id="2.30.29.30:FF:000008">
    <property type="entry name" value="GRAM domain containing 1B"/>
    <property type="match status" value="1"/>
</dbReference>
<dbReference type="PANTHER" id="PTHR23319">
    <property type="entry name" value="GRAM DOMAIN CONTAINING 1B, ISOFORM E"/>
    <property type="match status" value="1"/>
</dbReference>
<feature type="compositionally biased region" description="Polar residues" evidence="8">
    <location>
        <begin position="702"/>
        <end position="712"/>
    </location>
</feature>
<dbReference type="SMART" id="SM00568">
    <property type="entry name" value="GRAM"/>
    <property type="match status" value="1"/>
</dbReference>
<dbReference type="GO" id="GO:0032366">
    <property type="term" value="P:intracellular sterol transport"/>
    <property type="evidence" value="ECO:0007669"/>
    <property type="project" value="TreeGrafter"/>
</dbReference>
<evidence type="ECO:0000259" key="10">
    <source>
        <dbReference type="PROSITE" id="PS51778"/>
    </source>
</evidence>
<feature type="domain" description="VASt" evidence="10">
    <location>
        <begin position="946"/>
        <end position="1113"/>
    </location>
</feature>
<feature type="compositionally biased region" description="Basic residues" evidence="8">
    <location>
        <begin position="17"/>
        <end position="30"/>
    </location>
</feature>
<dbReference type="GO" id="GO:0005789">
    <property type="term" value="C:endoplasmic reticulum membrane"/>
    <property type="evidence" value="ECO:0007669"/>
    <property type="project" value="UniProtKB-SubCell"/>
</dbReference>
<gene>
    <name evidence="11" type="ORF">HG537_0E02720</name>
</gene>
<dbReference type="Gene3D" id="2.30.29.30">
    <property type="entry name" value="Pleckstrin-homology domain (PH domain)/Phosphotyrosine-binding domain (PTB)"/>
    <property type="match status" value="1"/>
</dbReference>
<sequence length="1312" mass="146066">MTKDDKKTKTKFLNSLFKRRKVNSKSKKGERRNLSFSMANNGDGSIAKRRITGERPRTSGNPLELPEIISVRSSSLFDNEDEVEEKVESHDTEPSSRNPLPAPNWALRNASKTTGSSSSGPSKVPDLKPINTDCPKVLETRSPGNHETGSSVEEQEHPDTILGTLAAFARNATARLPKINVRDVDETISPVSPYTPYTPLTSALGHRGLGNNDQTIPHSNDRGHDTFLARNDETLDETNLNQTVVHHQDFNEHKSDSFLRNLDFLLSSSSPLDNHLSIKSPMDLTKSYSRNDSRSTSLVDKNESTFSVNGANKVKFEPLTTKSPAISTFGKGDLNLDEFEDSPESRPSLPTIQRESSENSVTAKRLSAGEMKRHSSTTAAKTLSGASKFSASDTDLTKTRERSKTLPDAELARNSGIQNYNNRNSRYSKLEDEVDNLDENDRRPRRMSRKFLGRRSFSPVNIGMKVLPALALRSPVIKIRNSADHSSVAGAANVSNTNNGRLDYPTNGDGSIRTRASTSIARIEVSTGEVDDVRLKGLKFANEKKNSEFHTLFKGTDVTQDEKLIADHNCALSRDILLQGKMYISDQHICFYSNILGWVSTVVIPFKEIVQIEKKTTAGIFPNGIVIDTLHTKYIFASFISRDATFDLITDVWNQIILGSSKVRNAGTRSSSYIGADADSNSFYSEDDMSDSGFEEEDESVIDSTELTSSDGSMDENLDNLQKSTMVIPAGPIKHAPTEIDYTPSEGEKLIRKATVNAPLSKVANILFGDDVSMLASILKAQKNYDISEIPKILDSKEREYDYTKPLPGSFGPSKTKCKITERLEEYDLEKCIKAVQISKTPDVPSGNSFTVKTTFLLSWAENSSTNLAVYVSIDWTSKSWIKGAVEKGTFDGVTEGTDILINELNKLTKSSSGKKAAHDAEGLSNLPKMGPATHKATDYDYKKDKDDVIIEQDADIPAPLGTTFQLLFGNDTKFIKRIIEKQKNFDLSDIPKFTNNVREYSYTKPLNASMGPKQAKCFITEKIEHLDVEDYIMVKQTSKCPGVPFGNNFVVNTRIYLSWSDHDTTKLFVVTNIVWSNKTLLKGTIEKGSIDGQKESIGIMVDELKEIIASSGSVRKKARKRDKSFKSSKISSAESAATDLRTASLPQKLLSFIYSFFEDINLASIPMVTIIILLLMIAVFVSVRILFTSHTERQDVRISGCGRIIIDGNEYNYVPSFKTLYKVYENNVRESSRKNSALNGHNMVLEAENDLWGWLKDRGDITRQLNSYDLSTDIESKLDGRRLLQLRETIQATENQLNDMKQLLERQGIEY</sequence>
<keyword evidence="7" id="KW-0175">Coiled coil</keyword>
<dbReference type="Pfam" id="PF16016">
    <property type="entry name" value="VASt"/>
    <property type="match status" value="2"/>
</dbReference>
<dbReference type="GO" id="GO:0005886">
    <property type="term" value="C:plasma membrane"/>
    <property type="evidence" value="ECO:0007669"/>
    <property type="project" value="TreeGrafter"/>
</dbReference>
<dbReference type="GO" id="GO:0120015">
    <property type="term" value="F:sterol transfer activity"/>
    <property type="evidence" value="ECO:0007669"/>
    <property type="project" value="TreeGrafter"/>
</dbReference>
<proteinExistence type="inferred from homology"/>
<dbReference type="Pfam" id="PF02893">
    <property type="entry name" value="GRAM"/>
    <property type="match status" value="1"/>
</dbReference>
<organism evidence="11 12">
    <name type="scientific">Torulaspora globosa</name>
    <dbReference type="NCBI Taxonomy" id="48254"/>
    <lineage>
        <taxon>Eukaryota</taxon>
        <taxon>Fungi</taxon>
        <taxon>Dikarya</taxon>
        <taxon>Ascomycota</taxon>
        <taxon>Saccharomycotina</taxon>
        <taxon>Saccharomycetes</taxon>
        <taxon>Saccharomycetales</taxon>
        <taxon>Saccharomycetaceae</taxon>
        <taxon>Torulaspora</taxon>
    </lineage>
</organism>
<protein>
    <recommendedName>
        <fullName evidence="10">VASt domain-containing protein</fullName>
    </recommendedName>
</protein>
<feature type="compositionally biased region" description="Polar residues" evidence="8">
    <location>
        <begin position="34"/>
        <end position="43"/>
    </location>
</feature>
<dbReference type="PROSITE" id="PS51778">
    <property type="entry name" value="VAST"/>
    <property type="match status" value="2"/>
</dbReference>
<evidence type="ECO:0000313" key="11">
    <source>
        <dbReference type="EMBL" id="QLQ80917.1"/>
    </source>
</evidence>
<accession>A0A7H9HVX9</accession>
<comment type="similarity">
    <text evidence="2">Belongs to the YSP2 family.</text>
</comment>
<name>A0A7H9HVX9_9SACH</name>
<feature type="coiled-coil region" evidence="7">
    <location>
        <begin position="1284"/>
        <end position="1311"/>
    </location>
</feature>
<comment type="subcellular location">
    <subcellularLocation>
        <location evidence="6">Endomembrane system</location>
        <topology evidence="6">Single-pass membrane protein</topology>
    </subcellularLocation>
    <subcellularLocation>
        <location evidence="1">Endoplasmic reticulum membrane</location>
    </subcellularLocation>
</comment>
<reference evidence="11 12" key="1">
    <citation type="submission" date="2020-06" db="EMBL/GenBank/DDBJ databases">
        <title>The yeast mating-type switching endonuclease HO is a domesticated member of an unorthodox homing genetic element family.</title>
        <authorList>
            <person name="Coughlan A.Y."/>
            <person name="Lombardi L."/>
            <person name="Braun-Galleani S."/>
            <person name="Martos A.R."/>
            <person name="Galeote V."/>
            <person name="Bigey F."/>
            <person name="Dequin S."/>
            <person name="Byrne K.P."/>
            <person name="Wolfe K.H."/>
        </authorList>
    </citation>
    <scope>NUCLEOTIDE SEQUENCE [LARGE SCALE GENOMIC DNA]</scope>
    <source>
        <strain evidence="11 12">CBS2947</strain>
    </source>
</reference>
<dbReference type="InterPro" id="IPR004182">
    <property type="entry name" value="GRAM"/>
</dbReference>
<evidence type="ECO:0000256" key="4">
    <source>
        <dbReference type="ARBA" id="ARBA00022989"/>
    </source>
</evidence>
<evidence type="ECO:0000256" key="1">
    <source>
        <dbReference type="ARBA" id="ARBA00004586"/>
    </source>
</evidence>
<feature type="compositionally biased region" description="Polar residues" evidence="8">
    <location>
        <begin position="142"/>
        <end position="152"/>
    </location>
</feature>
<keyword evidence="3 9" id="KW-0812">Transmembrane</keyword>
<evidence type="ECO:0000256" key="9">
    <source>
        <dbReference type="SAM" id="Phobius"/>
    </source>
</evidence>
<dbReference type="EMBL" id="CP059271">
    <property type="protein sequence ID" value="QLQ80917.1"/>
    <property type="molecule type" value="Genomic_DNA"/>
</dbReference>
<keyword evidence="4 9" id="KW-1133">Transmembrane helix</keyword>
<dbReference type="InterPro" id="IPR051482">
    <property type="entry name" value="Cholesterol_transport"/>
</dbReference>
<evidence type="ECO:0000256" key="2">
    <source>
        <dbReference type="ARBA" id="ARBA00006582"/>
    </source>
</evidence>
<feature type="compositionally biased region" description="Polar residues" evidence="8">
    <location>
        <begin position="348"/>
        <end position="362"/>
    </location>
</feature>
<dbReference type="GO" id="GO:0140268">
    <property type="term" value="C:endoplasmic reticulum-plasma membrane contact site"/>
    <property type="evidence" value="ECO:0007669"/>
    <property type="project" value="TreeGrafter"/>
</dbReference>
<dbReference type="GO" id="GO:0032541">
    <property type="term" value="C:cortical endoplasmic reticulum"/>
    <property type="evidence" value="ECO:0007669"/>
    <property type="project" value="TreeGrafter"/>
</dbReference>
<keyword evidence="5 9" id="KW-0472">Membrane</keyword>
<evidence type="ECO:0000256" key="8">
    <source>
        <dbReference type="SAM" id="MobiDB-lite"/>
    </source>
</evidence>
<dbReference type="InterPro" id="IPR011993">
    <property type="entry name" value="PH-like_dom_sf"/>
</dbReference>
<dbReference type="PANTHER" id="PTHR23319:SF36">
    <property type="entry name" value="MEMBRANE-ANCHORED LIPID-BINDING PROTEIN LAM4-RELATED"/>
    <property type="match status" value="1"/>
</dbReference>
<dbReference type="Proteomes" id="UP000510647">
    <property type="component" value="Chromosome 5"/>
</dbReference>
<keyword evidence="12" id="KW-1185">Reference proteome</keyword>
<dbReference type="GO" id="GO:0032934">
    <property type="term" value="F:sterol binding"/>
    <property type="evidence" value="ECO:0007669"/>
    <property type="project" value="TreeGrafter"/>
</dbReference>
<evidence type="ECO:0000256" key="7">
    <source>
        <dbReference type="SAM" id="Coils"/>
    </source>
</evidence>
<feature type="region of interest" description="Disordered" evidence="8">
    <location>
        <begin position="335"/>
        <end position="407"/>
    </location>
</feature>
<evidence type="ECO:0000256" key="6">
    <source>
        <dbReference type="ARBA" id="ARBA00037847"/>
    </source>
</evidence>
<feature type="region of interest" description="Disordered" evidence="8">
    <location>
        <begin position="1"/>
        <end position="157"/>
    </location>
</feature>
<dbReference type="CDD" id="cd13220">
    <property type="entry name" value="PH-GRAM_GRAMDC"/>
    <property type="match status" value="1"/>
</dbReference>
<evidence type="ECO:0000256" key="3">
    <source>
        <dbReference type="ARBA" id="ARBA00022692"/>
    </source>
</evidence>
<evidence type="ECO:0000256" key="5">
    <source>
        <dbReference type="ARBA" id="ARBA00023136"/>
    </source>
</evidence>
<evidence type="ECO:0000313" key="12">
    <source>
        <dbReference type="Proteomes" id="UP000510647"/>
    </source>
</evidence>
<feature type="compositionally biased region" description="Basic and acidic residues" evidence="8">
    <location>
        <begin position="395"/>
        <end position="407"/>
    </location>
</feature>
<dbReference type="InterPro" id="IPR031968">
    <property type="entry name" value="VASt"/>
</dbReference>
<feature type="compositionally biased region" description="Acidic residues" evidence="8">
    <location>
        <begin position="685"/>
        <end position="701"/>
    </location>
</feature>
<dbReference type="GO" id="GO:0005739">
    <property type="term" value="C:mitochondrion"/>
    <property type="evidence" value="ECO:0007669"/>
    <property type="project" value="TreeGrafter"/>
</dbReference>
<dbReference type="OrthoDB" id="2162691at2759"/>
<feature type="compositionally biased region" description="Low complexity" evidence="8">
    <location>
        <begin position="111"/>
        <end position="124"/>
    </location>
</feature>
<feature type="region of interest" description="Disordered" evidence="8">
    <location>
        <begin position="684"/>
        <end position="714"/>
    </location>
</feature>
<feature type="transmembrane region" description="Helical" evidence="9">
    <location>
        <begin position="1166"/>
        <end position="1188"/>
    </location>
</feature>
<feature type="domain" description="VASt" evidence="10">
    <location>
        <begin position="746"/>
        <end position="913"/>
    </location>
</feature>
<feature type="compositionally biased region" description="Polar residues" evidence="8">
    <location>
        <begin position="376"/>
        <end position="394"/>
    </location>
</feature>